<gene>
    <name evidence="2" type="ORF">DB32_001177</name>
</gene>
<keyword evidence="2" id="KW-0808">Transferase</keyword>
<evidence type="ECO:0000313" key="2">
    <source>
        <dbReference type="EMBL" id="AKF04028.1"/>
    </source>
</evidence>
<dbReference type="Pfam" id="PF13692">
    <property type="entry name" value="Glyco_trans_1_4"/>
    <property type="match status" value="1"/>
</dbReference>
<dbReference type="EMBL" id="CP011125">
    <property type="protein sequence ID" value="AKF04028.1"/>
    <property type="molecule type" value="Genomic_DNA"/>
</dbReference>
<dbReference type="Gene3D" id="3.40.50.2000">
    <property type="entry name" value="Glycogen Phosphorylase B"/>
    <property type="match status" value="2"/>
</dbReference>
<dbReference type="STRING" id="927083.DB32_001177"/>
<sequence>MNVLSISYALAPVNADAVGGAEVVLAQLDAALVRAGQGSIVVAPAGSHVEGALVATPPVPAVIDDAARHRAIDASRRAAEYALATFTIDVVIAHGLDFEATLPATTVPTVVVLHMPISFYAPGTLERAAARTNVHLVCVSRSQAADVPSGVPVRVVENGIDLARYAPRTHKHGYALALGRVCPEKNLPAAIAAARHASVPLLIAGAVFPYDAHERHFRDVIAPELGRGVRWLGPVQGARKRRLLAGARCVLVPSLVAETSSLVAMEALASATPVIAYPNGALADVVEDGRTGLLVRDAHAMGDAIARVHEIDPRACRAAAEARFDLARTSARWVDLLARIASGREGERAA</sequence>
<accession>A0A0F6YGJ5</accession>
<feature type="domain" description="Glycosyltransferase subfamily 4-like N-terminal" evidence="1">
    <location>
        <begin position="18"/>
        <end position="164"/>
    </location>
</feature>
<keyword evidence="3" id="KW-1185">Reference proteome</keyword>
<reference evidence="2 3" key="1">
    <citation type="submission" date="2015-03" db="EMBL/GenBank/DDBJ databases">
        <title>Genome assembly of Sandaracinus amylolyticus DSM 53668.</title>
        <authorList>
            <person name="Sharma G."/>
            <person name="Subramanian S."/>
        </authorList>
    </citation>
    <scope>NUCLEOTIDE SEQUENCE [LARGE SCALE GENOMIC DNA]</scope>
    <source>
        <strain evidence="2 3">DSM 53668</strain>
    </source>
</reference>
<dbReference type="Pfam" id="PF13439">
    <property type="entry name" value="Glyco_transf_4"/>
    <property type="match status" value="1"/>
</dbReference>
<dbReference type="InterPro" id="IPR050194">
    <property type="entry name" value="Glycosyltransferase_grp1"/>
</dbReference>
<dbReference type="SUPFAM" id="SSF53756">
    <property type="entry name" value="UDP-Glycosyltransferase/glycogen phosphorylase"/>
    <property type="match status" value="1"/>
</dbReference>
<dbReference type="KEGG" id="samy:DB32_001177"/>
<dbReference type="GO" id="GO:0016757">
    <property type="term" value="F:glycosyltransferase activity"/>
    <property type="evidence" value="ECO:0007669"/>
    <property type="project" value="TreeGrafter"/>
</dbReference>
<dbReference type="RefSeq" id="WP_053231425.1">
    <property type="nucleotide sequence ID" value="NZ_CP011125.1"/>
</dbReference>
<protein>
    <submittedName>
        <fullName evidence="2">Glycosyltransferase</fullName>
    </submittedName>
</protein>
<evidence type="ECO:0000259" key="1">
    <source>
        <dbReference type="Pfam" id="PF13439"/>
    </source>
</evidence>
<dbReference type="AlphaFoldDB" id="A0A0F6YGJ5"/>
<proteinExistence type="predicted"/>
<evidence type="ECO:0000313" key="3">
    <source>
        <dbReference type="Proteomes" id="UP000034883"/>
    </source>
</evidence>
<organism evidence="2 3">
    <name type="scientific">Sandaracinus amylolyticus</name>
    <dbReference type="NCBI Taxonomy" id="927083"/>
    <lineage>
        <taxon>Bacteria</taxon>
        <taxon>Pseudomonadati</taxon>
        <taxon>Myxococcota</taxon>
        <taxon>Polyangia</taxon>
        <taxon>Polyangiales</taxon>
        <taxon>Sandaracinaceae</taxon>
        <taxon>Sandaracinus</taxon>
    </lineage>
</organism>
<dbReference type="PANTHER" id="PTHR45947:SF3">
    <property type="entry name" value="SULFOQUINOVOSYL TRANSFERASE SQD2"/>
    <property type="match status" value="1"/>
</dbReference>
<dbReference type="PANTHER" id="PTHR45947">
    <property type="entry name" value="SULFOQUINOVOSYL TRANSFERASE SQD2"/>
    <property type="match status" value="1"/>
</dbReference>
<dbReference type="OrthoDB" id="9767517at2"/>
<dbReference type="Proteomes" id="UP000034883">
    <property type="component" value="Chromosome"/>
</dbReference>
<dbReference type="InterPro" id="IPR028098">
    <property type="entry name" value="Glyco_trans_4-like_N"/>
</dbReference>
<name>A0A0F6YGJ5_9BACT</name>